<evidence type="ECO:0000313" key="1">
    <source>
        <dbReference type="EMBL" id="ABT16516.1"/>
    </source>
</evidence>
<accession>A7K8Z2</accession>
<dbReference type="EMBL" id="EF101928">
    <property type="protein sequence ID" value="ABT16516.1"/>
    <property type="molecule type" value="Genomic_DNA"/>
</dbReference>
<name>A7K8Z2_9PHYC</name>
<dbReference type="KEGG" id="vg:5470323"/>
<protein>
    <submittedName>
        <fullName evidence="1">Uncharacterized protein Z382R</fullName>
    </submittedName>
</protein>
<dbReference type="Proteomes" id="UP000202420">
    <property type="component" value="Segment"/>
</dbReference>
<organism evidence="1 2">
    <name type="scientific">Chlorovirus heliozoae</name>
    <dbReference type="NCBI Taxonomy" id="322019"/>
    <lineage>
        <taxon>Viruses</taxon>
        <taxon>Varidnaviria</taxon>
        <taxon>Bamfordvirae</taxon>
        <taxon>Nucleocytoviricota</taxon>
        <taxon>Megaviricetes</taxon>
        <taxon>Algavirales</taxon>
        <taxon>Phycodnaviridae</taxon>
        <taxon>Chlorovirus</taxon>
    </lineage>
</organism>
<reference evidence="1 2" key="1">
    <citation type="submission" date="2006-09" db="EMBL/GenBank/DDBJ databases">
        <title>Sequence and annotation of the 288-kb ATCV-1 virus that infects an endosymbiotic Chlorella strain of the heliozoon Acanthocystis turfacea.</title>
        <authorList>
            <person name="Fitzgerald L.A."/>
            <person name="Graves M.V."/>
            <person name="Li X."/>
            <person name="Pfitzner A.J.P."/>
            <person name="Hartigan J."/>
            <person name="Van Etten J.L."/>
        </authorList>
    </citation>
    <scope>NUCLEOTIDE SEQUENCE [LARGE SCALE GENOMIC DNA]</scope>
    <source>
        <strain evidence="1 2">ATCV-1</strain>
    </source>
</reference>
<sequence length="489" mass="54352">MNTAMNTNAFTQEFFDFLVNDTTETAEDEMALDLALTEAFATDLVETNIADDDLDMELEKALEAAMDVVEPAPVVDMELLNQISIPAARMRDPSDPCAHMFEKKPKVVAEGEVVKTDRRNENHKAPTRVLLNASDRKRYSTSMYVDKMVVPTVELYGEERLTTSKISAELERDFRGLSTIVVTRATLASAVSFGFYEAFGTKFPEGASDAERIACASNLVGHIIPIFGQTRAPPATGLGAKSKISMNHAPLCDGHTFGYEPVIIATKGDGAGDSGEIVFQGIIVSNKGLNYEVGNLKRVSLGRRDEFEETLCYVLITHYYGAISYDALGPFPTTRVGKDVYKYIPTEGKNKYNEIFRWNEFMEGHQDQLGCGVSRFGFSDTKQTGRDISRRLFPWSIRYAMDTLEWLRGKGLDTVLAETPMSTGRRAKEREDMPSGSDIRRFLLAELLLKGTPLEKMITNEPVVFPFDAPIVRDGGAGLFSRLLEFNNL</sequence>
<gene>
    <name evidence="1" type="primary">Z382R</name>
    <name evidence="1" type="ORF">ATCV1_Z382R</name>
</gene>
<dbReference type="GeneID" id="5470323"/>
<keyword evidence="2" id="KW-1185">Reference proteome</keyword>
<evidence type="ECO:0000313" key="2">
    <source>
        <dbReference type="Proteomes" id="UP000202420"/>
    </source>
</evidence>
<dbReference type="OrthoDB" id="3165at10239"/>
<dbReference type="RefSeq" id="YP_001426863.1">
    <property type="nucleotide sequence ID" value="NC_008724.1"/>
</dbReference>
<proteinExistence type="predicted"/>